<comment type="caution">
    <text evidence="1">The sequence shown here is derived from an EMBL/GenBank/DDBJ whole genome shotgun (WGS) entry which is preliminary data.</text>
</comment>
<dbReference type="RefSeq" id="WP_377570929.1">
    <property type="nucleotide sequence ID" value="NZ_JAFFQR010000012.1"/>
</dbReference>
<evidence type="ECO:0000313" key="2">
    <source>
        <dbReference type="Proteomes" id="UP001597340"/>
    </source>
</evidence>
<organism evidence="1 2">
    <name type="scientific">Paenibacillus farraposensis</name>
    <dbReference type="NCBI Taxonomy" id="2807095"/>
    <lineage>
        <taxon>Bacteria</taxon>
        <taxon>Bacillati</taxon>
        <taxon>Bacillota</taxon>
        <taxon>Bacilli</taxon>
        <taxon>Bacillales</taxon>
        <taxon>Paenibacillaceae</taxon>
        <taxon>Paenibacillus</taxon>
    </lineage>
</organism>
<name>A0ABW4DJC5_9BACL</name>
<proteinExistence type="predicted"/>
<dbReference type="EMBL" id="JBHTNZ010000060">
    <property type="protein sequence ID" value="MFD1464033.1"/>
    <property type="molecule type" value="Genomic_DNA"/>
</dbReference>
<keyword evidence="2" id="KW-1185">Reference proteome</keyword>
<dbReference type="Pfam" id="PF05973">
    <property type="entry name" value="Gp49"/>
    <property type="match status" value="1"/>
</dbReference>
<dbReference type="Proteomes" id="UP001597340">
    <property type="component" value="Unassembled WGS sequence"/>
</dbReference>
<accession>A0ABW4DJC5</accession>
<evidence type="ECO:0000313" key="1">
    <source>
        <dbReference type="EMBL" id="MFD1464033.1"/>
    </source>
</evidence>
<reference evidence="2" key="1">
    <citation type="journal article" date="2019" name="Int. J. Syst. Evol. Microbiol.">
        <title>The Global Catalogue of Microorganisms (GCM) 10K type strain sequencing project: providing services to taxonomists for standard genome sequencing and annotation.</title>
        <authorList>
            <consortium name="The Broad Institute Genomics Platform"/>
            <consortium name="The Broad Institute Genome Sequencing Center for Infectious Disease"/>
            <person name="Wu L."/>
            <person name="Ma J."/>
        </authorList>
    </citation>
    <scope>NUCLEOTIDE SEQUENCE [LARGE SCALE GENOMIC DNA]</scope>
    <source>
        <strain evidence="2">CCM 9147</strain>
    </source>
</reference>
<dbReference type="InterPro" id="IPR009241">
    <property type="entry name" value="HigB-like"/>
</dbReference>
<gene>
    <name evidence="1" type="ORF">ACFQ5D_22375</name>
</gene>
<protein>
    <submittedName>
        <fullName evidence="1">Type II toxin-antitoxin system RelE/ParE family toxin</fullName>
    </submittedName>
</protein>
<sequence length="67" mass="8132">MGEPYVEHIEGKIWELRPGNYRFIFFVWGDKFVLTNAFRKKGRKTPDNEKAIAKKRYSDWIKRFGHK</sequence>